<accession>G4U286</accession>
<name>G4U286_SERID</name>
<dbReference type="EMBL" id="CAFZ01001851">
    <property type="protein sequence ID" value="CCA77679.1"/>
    <property type="molecule type" value="Genomic_DNA"/>
</dbReference>
<reference evidence="1 2" key="1">
    <citation type="journal article" date="2011" name="PLoS Pathog.">
        <title>Endophytic Life Strategies Decoded by Genome and Transcriptome Analyses of the Mutualistic Root Symbiont Piriformospora indica.</title>
        <authorList>
            <person name="Zuccaro A."/>
            <person name="Lahrmann U."/>
            <person name="Guldener U."/>
            <person name="Langen G."/>
            <person name="Pfiffi S."/>
            <person name="Biedenkopf D."/>
            <person name="Wong P."/>
            <person name="Samans B."/>
            <person name="Grimm C."/>
            <person name="Basiewicz M."/>
            <person name="Murat C."/>
            <person name="Martin F."/>
            <person name="Kogel K.H."/>
        </authorList>
    </citation>
    <scope>NUCLEOTIDE SEQUENCE [LARGE SCALE GENOMIC DNA]</scope>
    <source>
        <strain evidence="1 2">DSM 11827</strain>
    </source>
</reference>
<protein>
    <submittedName>
        <fullName evidence="1">Uncharacterized protein</fullName>
    </submittedName>
</protein>
<dbReference type="Proteomes" id="UP000007148">
    <property type="component" value="Unassembled WGS sequence"/>
</dbReference>
<sequence length="46" mass="5011">MPLEVLSDLSGLPKQSIEAFGAPSSTSITRQFKSRDKMCSLRGAIR</sequence>
<evidence type="ECO:0000313" key="2">
    <source>
        <dbReference type="Proteomes" id="UP000007148"/>
    </source>
</evidence>
<comment type="caution">
    <text evidence="1">The sequence shown here is derived from an EMBL/GenBank/DDBJ whole genome shotgun (WGS) entry which is preliminary data.</text>
</comment>
<evidence type="ECO:0000313" key="1">
    <source>
        <dbReference type="EMBL" id="CCA77679.1"/>
    </source>
</evidence>
<organism evidence="1 2">
    <name type="scientific">Serendipita indica (strain DSM 11827)</name>
    <name type="common">Root endophyte fungus</name>
    <name type="synonym">Piriformospora indica</name>
    <dbReference type="NCBI Taxonomy" id="1109443"/>
    <lineage>
        <taxon>Eukaryota</taxon>
        <taxon>Fungi</taxon>
        <taxon>Dikarya</taxon>
        <taxon>Basidiomycota</taxon>
        <taxon>Agaricomycotina</taxon>
        <taxon>Agaricomycetes</taxon>
        <taxon>Sebacinales</taxon>
        <taxon>Serendipitaceae</taxon>
        <taxon>Serendipita</taxon>
    </lineage>
</organism>
<dbReference type="InParanoid" id="G4U286"/>
<keyword evidence="2" id="KW-1185">Reference proteome</keyword>
<dbReference type="AlphaFoldDB" id="G4U286"/>
<dbReference type="HOGENOM" id="CLU_3191548_0_0_1"/>
<proteinExistence type="predicted"/>
<gene>
    <name evidence="1" type="ORF">PIIN_11657</name>
</gene>